<dbReference type="Proteomes" id="UP000803844">
    <property type="component" value="Unassembled WGS sequence"/>
</dbReference>
<protein>
    <recommendedName>
        <fullName evidence="4">Effector protein</fullName>
    </recommendedName>
</protein>
<feature type="chain" id="PRO_5040172416" description="Effector protein" evidence="1">
    <location>
        <begin position="22"/>
        <end position="191"/>
    </location>
</feature>
<dbReference type="RefSeq" id="XP_040771428.1">
    <property type="nucleotide sequence ID" value="XM_040925595.1"/>
</dbReference>
<keyword evidence="1" id="KW-0732">Signal</keyword>
<gene>
    <name evidence="2" type="ORF">M406DRAFT_72943</name>
</gene>
<proteinExistence type="predicted"/>
<dbReference type="AlphaFoldDB" id="A0A9P4XSD7"/>
<dbReference type="OrthoDB" id="5272418at2759"/>
<evidence type="ECO:0000313" key="2">
    <source>
        <dbReference type="EMBL" id="KAF3760449.1"/>
    </source>
</evidence>
<accession>A0A9P4XSD7</accession>
<organism evidence="2 3">
    <name type="scientific">Cryphonectria parasitica (strain ATCC 38755 / EP155)</name>
    <dbReference type="NCBI Taxonomy" id="660469"/>
    <lineage>
        <taxon>Eukaryota</taxon>
        <taxon>Fungi</taxon>
        <taxon>Dikarya</taxon>
        <taxon>Ascomycota</taxon>
        <taxon>Pezizomycotina</taxon>
        <taxon>Sordariomycetes</taxon>
        <taxon>Sordariomycetidae</taxon>
        <taxon>Diaporthales</taxon>
        <taxon>Cryphonectriaceae</taxon>
        <taxon>Cryphonectria-Endothia species complex</taxon>
        <taxon>Cryphonectria</taxon>
    </lineage>
</organism>
<dbReference type="GeneID" id="63842724"/>
<evidence type="ECO:0008006" key="4">
    <source>
        <dbReference type="Google" id="ProtNLM"/>
    </source>
</evidence>
<keyword evidence="3" id="KW-1185">Reference proteome</keyword>
<evidence type="ECO:0000256" key="1">
    <source>
        <dbReference type="SAM" id="SignalP"/>
    </source>
</evidence>
<feature type="signal peptide" evidence="1">
    <location>
        <begin position="1"/>
        <end position="21"/>
    </location>
</feature>
<sequence length="191" mass="20363">MRSFIIETVVIAAWALGLVAAGPVGESPAGVVETRVDNTGLHDRSLEPRNGMLYCGNFASGNGAMANELLAEVMNENTLHTIGATGCLRVKCRDTTAIYACNDNPHSITIKGKEIEVHGENILQRCCIHSSTGSMLYGYSMAGQQFTNADGGNWNVIIGYGDCNHSDTEKPSVLGGWGVNTSCKEMSEYIG</sequence>
<reference evidence="2" key="1">
    <citation type="journal article" date="2020" name="Phytopathology">
        <title>Genome sequence of the chestnut blight fungus Cryphonectria parasitica EP155: A fundamental resource for an archetypical invasive plant pathogen.</title>
        <authorList>
            <person name="Crouch J.A."/>
            <person name="Dawe A."/>
            <person name="Aerts A."/>
            <person name="Barry K."/>
            <person name="Churchill A.C.L."/>
            <person name="Grimwood J."/>
            <person name="Hillman B."/>
            <person name="Milgroom M.G."/>
            <person name="Pangilinan J."/>
            <person name="Smith M."/>
            <person name="Salamov A."/>
            <person name="Schmutz J."/>
            <person name="Yadav J."/>
            <person name="Grigoriev I.V."/>
            <person name="Nuss D."/>
        </authorList>
    </citation>
    <scope>NUCLEOTIDE SEQUENCE</scope>
    <source>
        <strain evidence="2">EP155</strain>
    </source>
</reference>
<name>A0A9P4XSD7_CRYP1</name>
<dbReference type="EMBL" id="MU032352">
    <property type="protein sequence ID" value="KAF3760449.1"/>
    <property type="molecule type" value="Genomic_DNA"/>
</dbReference>
<evidence type="ECO:0000313" key="3">
    <source>
        <dbReference type="Proteomes" id="UP000803844"/>
    </source>
</evidence>
<comment type="caution">
    <text evidence="2">The sequence shown here is derived from an EMBL/GenBank/DDBJ whole genome shotgun (WGS) entry which is preliminary data.</text>
</comment>